<dbReference type="InterPro" id="IPR000276">
    <property type="entry name" value="GPCR_Rhodpsn"/>
</dbReference>
<dbReference type="Proteomes" id="UP000265000">
    <property type="component" value="Unplaced"/>
</dbReference>
<feature type="domain" description="G-protein coupled receptors family 1 profile" evidence="14">
    <location>
        <begin position="45"/>
        <end position="293"/>
    </location>
</feature>
<dbReference type="InterPro" id="IPR017452">
    <property type="entry name" value="GPCR_Rhodpsn_7TM"/>
</dbReference>
<evidence type="ECO:0000256" key="6">
    <source>
        <dbReference type="ARBA" id="ARBA00022989"/>
    </source>
</evidence>
<dbReference type="GO" id="GO:0005549">
    <property type="term" value="F:odorant binding"/>
    <property type="evidence" value="ECO:0007669"/>
    <property type="project" value="TreeGrafter"/>
</dbReference>
<feature type="transmembrane region" description="Helical" evidence="13">
    <location>
        <begin position="102"/>
        <end position="124"/>
    </location>
</feature>
<evidence type="ECO:0000256" key="10">
    <source>
        <dbReference type="ARBA" id="ARBA00023170"/>
    </source>
</evidence>
<feature type="transmembrane region" description="Helical" evidence="13">
    <location>
        <begin position="63"/>
        <end position="82"/>
    </location>
</feature>
<dbReference type="GO" id="GO:0005886">
    <property type="term" value="C:plasma membrane"/>
    <property type="evidence" value="ECO:0007669"/>
    <property type="project" value="UniProtKB-SubCell"/>
</dbReference>
<feature type="transmembrane region" description="Helical" evidence="13">
    <location>
        <begin position="145"/>
        <end position="166"/>
    </location>
</feature>
<evidence type="ECO:0000256" key="5">
    <source>
        <dbReference type="ARBA" id="ARBA00022725"/>
    </source>
</evidence>
<dbReference type="PRINTS" id="PR00245">
    <property type="entry name" value="OLFACTORYR"/>
</dbReference>
<evidence type="ECO:0000256" key="11">
    <source>
        <dbReference type="ARBA" id="ARBA00023180"/>
    </source>
</evidence>
<proteinExistence type="predicted"/>
<dbReference type="Ensembl" id="ENSFHET00000028822.1">
    <property type="protein sequence ID" value="ENSFHEP00000019554.1"/>
    <property type="gene ID" value="ENSFHEG00000021485.1"/>
</dbReference>
<dbReference type="Gene3D" id="1.20.1070.10">
    <property type="entry name" value="Rhodopsin 7-helix transmembrane proteins"/>
    <property type="match status" value="1"/>
</dbReference>
<evidence type="ECO:0000259" key="14">
    <source>
        <dbReference type="PROSITE" id="PS50262"/>
    </source>
</evidence>
<evidence type="ECO:0000256" key="12">
    <source>
        <dbReference type="ARBA" id="ARBA00023224"/>
    </source>
</evidence>
<feature type="transmembrane region" description="Helical" evidence="13">
    <location>
        <begin position="200"/>
        <end position="224"/>
    </location>
</feature>
<keyword evidence="7" id="KW-0297">G-protein coupled receptor</keyword>
<dbReference type="InterPro" id="IPR052921">
    <property type="entry name" value="GPCR1_Superfamily_Member"/>
</dbReference>
<evidence type="ECO:0000313" key="15">
    <source>
        <dbReference type="Ensembl" id="ENSFHEP00000019554.1"/>
    </source>
</evidence>
<accession>A0A3Q2Q182</accession>
<dbReference type="InterPro" id="IPR000725">
    <property type="entry name" value="Olfact_rcpt"/>
</dbReference>
<reference evidence="15" key="2">
    <citation type="submission" date="2025-09" db="UniProtKB">
        <authorList>
            <consortium name="Ensembl"/>
        </authorList>
    </citation>
    <scope>IDENTIFICATION</scope>
</reference>
<evidence type="ECO:0000256" key="13">
    <source>
        <dbReference type="SAM" id="Phobius"/>
    </source>
</evidence>
<keyword evidence="4 13" id="KW-0812">Transmembrane</keyword>
<keyword evidence="6 13" id="KW-1133">Transmembrane helix</keyword>
<dbReference type="AlphaFoldDB" id="A0A3Q2Q182"/>
<reference evidence="15" key="1">
    <citation type="submission" date="2025-08" db="UniProtKB">
        <authorList>
            <consortium name="Ensembl"/>
        </authorList>
    </citation>
    <scope>IDENTIFICATION</scope>
</reference>
<dbReference type="PROSITE" id="PS00237">
    <property type="entry name" value="G_PROTEIN_RECEP_F1_1"/>
    <property type="match status" value="1"/>
</dbReference>
<comment type="subcellular location">
    <subcellularLocation>
        <location evidence="1">Cell membrane</location>
        <topology evidence="1">Multi-pass membrane protein</topology>
    </subcellularLocation>
</comment>
<keyword evidence="8 13" id="KW-0472">Membrane</keyword>
<dbReference type="SUPFAM" id="SSF81321">
    <property type="entry name" value="Family A G protein-coupled receptor-like"/>
    <property type="match status" value="1"/>
</dbReference>
<keyword evidence="2" id="KW-1003">Cell membrane</keyword>
<evidence type="ECO:0000256" key="4">
    <source>
        <dbReference type="ARBA" id="ARBA00022692"/>
    </source>
</evidence>
<evidence type="ECO:0000256" key="7">
    <source>
        <dbReference type="ARBA" id="ARBA00023040"/>
    </source>
</evidence>
<evidence type="ECO:0000256" key="2">
    <source>
        <dbReference type="ARBA" id="ARBA00022475"/>
    </source>
</evidence>
<evidence type="ECO:0000256" key="3">
    <source>
        <dbReference type="ARBA" id="ARBA00022606"/>
    </source>
</evidence>
<keyword evidence="12" id="KW-0807">Transducer</keyword>
<evidence type="ECO:0000256" key="8">
    <source>
        <dbReference type="ARBA" id="ARBA00023136"/>
    </source>
</evidence>
<organism evidence="15 16">
    <name type="scientific">Fundulus heteroclitus</name>
    <name type="common">Killifish</name>
    <name type="synonym">Mummichog</name>
    <dbReference type="NCBI Taxonomy" id="8078"/>
    <lineage>
        <taxon>Eukaryota</taxon>
        <taxon>Metazoa</taxon>
        <taxon>Chordata</taxon>
        <taxon>Craniata</taxon>
        <taxon>Vertebrata</taxon>
        <taxon>Euteleostomi</taxon>
        <taxon>Actinopterygii</taxon>
        <taxon>Neopterygii</taxon>
        <taxon>Teleostei</taxon>
        <taxon>Neoteleostei</taxon>
        <taxon>Acanthomorphata</taxon>
        <taxon>Ovalentaria</taxon>
        <taxon>Atherinomorphae</taxon>
        <taxon>Cyprinodontiformes</taxon>
        <taxon>Fundulidae</taxon>
        <taxon>Fundulus</taxon>
    </lineage>
</organism>
<dbReference type="Pfam" id="PF13853">
    <property type="entry name" value="7tm_4"/>
    <property type="match status" value="1"/>
</dbReference>
<dbReference type="PANTHER" id="PTHR26451:SF871">
    <property type="entry name" value="ODORANT RECEPTOR-RELATED"/>
    <property type="match status" value="1"/>
</dbReference>
<evidence type="ECO:0000256" key="1">
    <source>
        <dbReference type="ARBA" id="ARBA00004651"/>
    </source>
</evidence>
<feature type="transmembrane region" description="Helical" evidence="13">
    <location>
        <begin position="276"/>
        <end position="296"/>
    </location>
</feature>
<dbReference type="GeneTree" id="ENSGT00950000183023"/>
<keyword evidence="10" id="KW-0675">Receptor</keyword>
<evidence type="ECO:0000313" key="16">
    <source>
        <dbReference type="Proteomes" id="UP000265000"/>
    </source>
</evidence>
<evidence type="ECO:0000256" key="9">
    <source>
        <dbReference type="ARBA" id="ARBA00023157"/>
    </source>
</evidence>
<keyword evidence="5" id="KW-0552">Olfaction</keyword>
<dbReference type="STRING" id="8078.ENSFHEP00000019554"/>
<feature type="transmembrane region" description="Helical" evidence="13">
    <location>
        <begin position="245"/>
        <end position="264"/>
    </location>
</feature>
<dbReference type="PROSITE" id="PS50262">
    <property type="entry name" value="G_PROTEIN_RECEP_F1_2"/>
    <property type="match status" value="1"/>
</dbReference>
<keyword evidence="16" id="KW-1185">Reference proteome</keyword>
<keyword evidence="9" id="KW-1015">Disulfide bond</keyword>
<name>A0A3Q2Q182_FUNHE</name>
<keyword evidence="11" id="KW-0325">Glycoprotein</keyword>
<dbReference type="PANTHER" id="PTHR26451">
    <property type="entry name" value="G_PROTEIN_RECEP_F1_2 DOMAIN-CONTAINING PROTEIN"/>
    <property type="match status" value="1"/>
</dbReference>
<dbReference type="GO" id="GO:0004930">
    <property type="term" value="F:G protein-coupled receptor activity"/>
    <property type="evidence" value="ECO:0007669"/>
    <property type="project" value="UniProtKB-KW"/>
</dbReference>
<feature type="transmembrane region" description="Helical" evidence="13">
    <location>
        <begin position="29"/>
        <end position="51"/>
    </location>
</feature>
<keyword evidence="3" id="KW-0716">Sensory transduction</keyword>
<sequence length="317" mass="36389">MRLYLREARGHCSSFTLLGLKDTTAKYRLMLFALTLLCYTVIILVNVALIATIILEEKLHKPMYIFLCNLCFNSLYGTAAFHPKFLFDLLSGTQVISYASCLLQVYFIYSYATTDFSILAVMSYDRYLAICRPLEYHSIMTKQRVILLVCFSRLVPMICQAVAMIMTAKLTLCGFQIDKLYCDNWSILKLSCYSIMLNNIVGYIVILLYTGHALFVLCSYVQLVKFSLKYPQRRRKFLQTCAPHLICLINVLVTLLFDVMYARYGSESMPQSLKNFMAIQFLIIPPMLNPILYGLNLTQVRNSCLRICKCKKQMGGS</sequence>
<dbReference type="FunFam" id="1.20.1070.10:FF:000024">
    <property type="entry name" value="Olfactory receptor"/>
    <property type="match status" value="1"/>
</dbReference>
<protein>
    <submittedName>
        <fullName evidence="15">Olfactory receptor 1D2-like</fullName>
    </submittedName>
</protein>
<dbReference type="GO" id="GO:0004984">
    <property type="term" value="F:olfactory receptor activity"/>
    <property type="evidence" value="ECO:0007669"/>
    <property type="project" value="InterPro"/>
</dbReference>